<dbReference type="Pfam" id="PF23559">
    <property type="entry name" value="WHD_DRP"/>
    <property type="match status" value="1"/>
</dbReference>
<dbReference type="InterPro" id="IPR002182">
    <property type="entry name" value="NB-ARC"/>
</dbReference>
<sequence>MSISNTINHPQQRPETSSFVDVSKLCGRDKEKAEILNYLWGRSGEEDAGELIPTLSIVGMGGVRKDCSCTDDMAIIQGLERLRDSAAYGLESNPLQVLLERISSSIQGMKYFLVLDDVWDGNKGERWEGLKTTFKFGAPGSRILVTTRDVEVAKMMGSSSSQIIFLEKLTDEQCWSIVKRIALEGRDDQNLEKIGREIAEKCKGLPLAAKTLGSLLKSKRSKREWQSVLNSEIWKLELAQKEIFAPLLLSYYDLPPPVKQCFVYCVLFPKDHHIFLHVLIPQWMAMGYLGSDGNADLESKGEEYFHILADRSFFQDLAMLNGKIYGCKMHDIVHDFAQYLAENEFVTKEINSDHLAIDGSKNRHLTVMIDKRIPFPTSISGAKKLRALITFTGEGALTYEALGSLFNHCRRLRVLIFGWPDGTDHLCKEIPEGIEKLIHLRFLHLCSSQKLESLPEALCNLLNLEFLILAGCQSLKQLPDSIGKLINLRYLRTVGCNALTHYPKGVQKLTSLRHLTGLIARADRNDAKEFSLTDLENLKHLHVLHLKVEGNSIDMEQPGKAQLQDTQELFILLAGTIQRADIIEALDPHRNIPNLRFYDNFWKVKARINSTITANENKFKQSISKPNIRISRMSGYFLRPPLPPSLLLPDFALPSRLVAGKTAAAAFSLSVKNHTHIFQVQNLTKVDVFQN</sequence>
<evidence type="ECO:0000256" key="2">
    <source>
        <dbReference type="ARBA" id="ARBA00022821"/>
    </source>
</evidence>
<reference evidence="6 7" key="1">
    <citation type="journal article" date="2021" name="Commun. Biol.">
        <title>The genome of Shorea leprosula (Dipterocarpaceae) highlights the ecological relevance of drought in aseasonal tropical rainforests.</title>
        <authorList>
            <person name="Ng K.K.S."/>
            <person name="Kobayashi M.J."/>
            <person name="Fawcett J.A."/>
            <person name="Hatakeyama M."/>
            <person name="Paape T."/>
            <person name="Ng C.H."/>
            <person name="Ang C.C."/>
            <person name="Tnah L.H."/>
            <person name="Lee C.T."/>
            <person name="Nishiyama T."/>
            <person name="Sese J."/>
            <person name="O'Brien M.J."/>
            <person name="Copetti D."/>
            <person name="Mohd Noor M.I."/>
            <person name="Ong R.C."/>
            <person name="Putra M."/>
            <person name="Sireger I.Z."/>
            <person name="Indrioko S."/>
            <person name="Kosugi Y."/>
            <person name="Izuno A."/>
            <person name="Isagi Y."/>
            <person name="Lee S.L."/>
            <person name="Shimizu K.K."/>
        </authorList>
    </citation>
    <scope>NUCLEOTIDE SEQUENCE [LARGE SCALE GENOMIC DNA]</scope>
    <source>
        <strain evidence="6">214</strain>
    </source>
</reference>
<dbReference type="Pfam" id="PF00931">
    <property type="entry name" value="NB-ARC"/>
    <property type="match status" value="1"/>
</dbReference>
<dbReference type="Gene3D" id="1.10.10.10">
    <property type="entry name" value="Winged helix-like DNA-binding domain superfamily/Winged helix DNA-binding domain"/>
    <property type="match status" value="1"/>
</dbReference>
<feature type="domain" description="Disease resistance protein winged helix" evidence="4">
    <location>
        <begin position="267"/>
        <end position="337"/>
    </location>
</feature>
<dbReference type="Gene3D" id="1.10.8.430">
    <property type="entry name" value="Helical domain of apoptotic protease-activating factors"/>
    <property type="match status" value="1"/>
</dbReference>
<dbReference type="InterPro" id="IPR055414">
    <property type="entry name" value="LRR_R13L4/SHOC2-like"/>
</dbReference>
<comment type="caution">
    <text evidence="6">The sequence shown here is derived from an EMBL/GenBank/DDBJ whole genome shotgun (WGS) entry which is preliminary data.</text>
</comment>
<dbReference type="Proteomes" id="UP001054252">
    <property type="component" value="Unassembled WGS sequence"/>
</dbReference>
<dbReference type="FunFam" id="1.10.10.10:FF:000322">
    <property type="entry name" value="Probable disease resistance protein At1g63360"/>
    <property type="match status" value="1"/>
</dbReference>
<dbReference type="InterPro" id="IPR032675">
    <property type="entry name" value="LRR_dom_sf"/>
</dbReference>
<evidence type="ECO:0008006" key="8">
    <source>
        <dbReference type="Google" id="ProtNLM"/>
    </source>
</evidence>
<dbReference type="GO" id="GO:0043531">
    <property type="term" value="F:ADP binding"/>
    <property type="evidence" value="ECO:0007669"/>
    <property type="project" value="InterPro"/>
</dbReference>
<dbReference type="SUPFAM" id="SSF52058">
    <property type="entry name" value="L domain-like"/>
    <property type="match status" value="1"/>
</dbReference>
<dbReference type="SUPFAM" id="SSF52540">
    <property type="entry name" value="P-loop containing nucleoside triphosphate hydrolases"/>
    <property type="match status" value="1"/>
</dbReference>
<organism evidence="6 7">
    <name type="scientific">Rubroshorea leprosula</name>
    <dbReference type="NCBI Taxonomy" id="152421"/>
    <lineage>
        <taxon>Eukaryota</taxon>
        <taxon>Viridiplantae</taxon>
        <taxon>Streptophyta</taxon>
        <taxon>Embryophyta</taxon>
        <taxon>Tracheophyta</taxon>
        <taxon>Spermatophyta</taxon>
        <taxon>Magnoliopsida</taxon>
        <taxon>eudicotyledons</taxon>
        <taxon>Gunneridae</taxon>
        <taxon>Pentapetalae</taxon>
        <taxon>rosids</taxon>
        <taxon>malvids</taxon>
        <taxon>Malvales</taxon>
        <taxon>Dipterocarpaceae</taxon>
        <taxon>Rubroshorea</taxon>
    </lineage>
</organism>
<keyword evidence="1" id="KW-0677">Repeat</keyword>
<dbReference type="PANTHER" id="PTHR23155">
    <property type="entry name" value="DISEASE RESISTANCE PROTEIN RP"/>
    <property type="match status" value="1"/>
</dbReference>
<dbReference type="PANTHER" id="PTHR23155:SF1156">
    <property type="entry name" value="LEUCINE-RICH REPEAT AND WD REPEAT-CONTAINING PROTEIN 1"/>
    <property type="match status" value="1"/>
</dbReference>
<evidence type="ECO:0000313" key="7">
    <source>
        <dbReference type="Proteomes" id="UP001054252"/>
    </source>
</evidence>
<dbReference type="InterPro" id="IPR044974">
    <property type="entry name" value="Disease_R_plants"/>
</dbReference>
<evidence type="ECO:0000256" key="1">
    <source>
        <dbReference type="ARBA" id="ARBA00022737"/>
    </source>
</evidence>
<dbReference type="InterPro" id="IPR027417">
    <property type="entry name" value="P-loop_NTPase"/>
</dbReference>
<dbReference type="InterPro" id="IPR036388">
    <property type="entry name" value="WH-like_DNA-bd_sf"/>
</dbReference>
<protein>
    <recommendedName>
        <fullName evidence="8">NB-ARC domain-containing protein</fullName>
    </recommendedName>
</protein>
<keyword evidence="7" id="KW-1185">Reference proteome</keyword>
<dbReference type="PRINTS" id="PR00364">
    <property type="entry name" value="DISEASERSIST"/>
</dbReference>
<dbReference type="GO" id="GO:0098542">
    <property type="term" value="P:defense response to other organism"/>
    <property type="evidence" value="ECO:0007669"/>
    <property type="project" value="TreeGrafter"/>
</dbReference>
<dbReference type="AlphaFoldDB" id="A0AAV5K4U7"/>
<feature type="domain" description="NB-ARC" evidence="3">
    <location>
        <begin position="96"/>
        <end position="186"/>
    </location>
</feature>
<dbReference type="Gene3D" id="3.80.10.10">
    <property type="entry name" value="Ribonuclease Inhibitor"/>
    <property type="match status" value="1"/>
</dbReference>
<evidence type="ECO:0000313" key="6">
    <source>
        <dbReference type="EMBL" id="GKV19475.1"/>
    </source>
</evidence>
<evidence type="ECO:0000259" key="3">
    <source>
        <dbReference type="Pfam" id="PF00931"/>
    </source>
</evidence>
<keyword evidence="2" id="KW-0611">Plant defense</keyword>
<name>A0AAV5K4U7_9ROSI</name>
<dbReference type="Gene3D" id="3.40.50.300">
    <property type="entry name" value="P-loop containing nucleotide triphosphate hydrolases"/>
    <property type="match status" value="1"/>
</dbReference>
<feature type="domain" description="Disease resistance R13L4/SHOC-2-like LRR" evidence="5">
    <location>
        <begin position="404"/>
        <end position="572"/>
    </location>
</feature>
<dbReference type="InterPro" id="IPR058922">
    <property type="entry name" value="WHD_DRP"/>
</dbReference>
<accession>A0AAV5K4U7</accession>
<proteinExistence type="predicted"/>
<evidence type="ECO:0000259" key="5">
    <source>
        <dbReference type="Pfam" id="PF23598"/>
    </source>
</evidence>
<gene>
    <name evidence="6" type="ORF">SLEP1_g29734</name>
</gene>
<dbReference type="EMBL" id="BPVZ01000053">
    <property type="protein sequence ID" value="GKV19475.1"/>
    <property type="molecule type" value="Genomic_DNA"/>
</dbReference>
<dbReference type="Pfam" id="PF23598">
    <property type="entry name" value="LRR_14"/>
    <property type="match status" value="1"/>
</dbReference>
<evidence type="ECO:0000259" key="4">
    <source>
        <dbReference type="Pfam" id="PF23559"/>
    </source>
</evidence>
<dbReference type="InterPro" id="IPR042197">
    <property type="entry name" value="Apaf_helical"/>
</dbReference>